<reference evidence="1 2" key="1">
    <citation type="journal article" date="2018" name="Nat. Ecol. Evol.">
        <title>Pezizomycetes genomes reveal the molecular basis of ectomycorrhizal truffle lifestyle.</title>
        <authorList>
            <person name="Murat C."/>
            <person name="Payen T."/>
            <person name="Noel B."/>
            <person name="Kuo A."/>
            <person name="Morin E."/>
            <person name="Chen J."/>
            <person name="Kohler A."/>
            <person name="Krizsan K."/>
            <person name="Balestrini R."/>
            <person name="Da Silva C."/>
            <person name="Montanini B."/>
            <person name="Hainaut M."/>
            <person name="Levati E."/>
            <person name="Barry K.W."/>
            <person name="Belfiori B."/>
            <person name="Cichocki N."/>
            <person name="Clum A."/>
            <person name="Dockter R.B."/>
            <person name="Fauchery L."/>
            <person name="Guy J."/>
            <person name="Iotti M."/>
            <person name="Le Tacon F."/>
            <person name="Lindquist E.A."/>
            <person name="Lipzen A."/>
            <person name="Malagnac F."/>
            <person name="Mello A."/>
            <person name="Molinier V."/>
            <person name="Miyauchi S."/>
            <person name="Poulain J."/>
            <person name="Riccioni C."/>
            <person name="Rubini A."/>
            <person name="Sitrit Y."/>
            <person name="Splivallo R."/>
            <person name="Traeger S."/>
            <person name="Wang M."/>
            <person name="Zifcakova L."/>
            <person name="Wipf D."/>
            <person name="Zambonelli A."/>
            <person name="Paolocci F."/>
            <person name="Nowrousian M."/>
            <person name="Ottonello S."/>
            <person name="Baldrian P."/>
            <person name="Spatafora J.W."/>
            <person name="Henrissat B."/>
            <person name="Nagy L.G."/>
            <person name="Aury J.M."/>
            <person name="Wincker P."/>
            <person name="Grigoriev I.V."/>
            <person name="Bonfante P."/>
            <person name="Martin F.M."/>
        </authorList>
    </citation>
    <scope>NUCLEOTIDE SEQUENCE [LARGE SCALE GENOMIC DNA]</scope>
    <source>
        <strain evidence="1 2">CCBAS932</strain>
    </source>
</reference>
<organism evidence="1 2">
    <name type="scientific">Morchella conica CCBAS932</name>
    <dbReference type="NCBI Taxonomy" id="1392247"/>
    <lineage>
        <taxon>Eukaryota</taxon>
        <taxon>Fungi</taxon>
        <taxon>Dikarya</taxon>
        <taxon>Ascomycota</taxon>
        <taxon>Pezizomycotina</taxon>
        <taxon>Pezizomycetes</taxon>
        <taxon>Pezizales</taxon>
        <taxon>Morchellaceae</taxon>
        <taxon>Morchella</taxon>
    </lineage>
</organism>
<dbReference type="Proteomes" id="UP000277580">
    <property type="component" value="Unassembled WGS sequence"/>
</dbReference>
<evidence type="ECO:0000313" key="1">
    <source>
        <dbReference type="EMBL" id="RPB14140.1"/>
    </source>
</evidence>
<protein>
    <submittedName>
        <fullName evidence="1">Uncharacterized protein</fullName>
    </submittedName>
</protein>
<name>A0A3N4KUG1_9PEZI</name>
<dbReference type="AlphaFoldDB" id="A0A3N4KUG1"/>
<proteinExistence type="predicted"/>
<accession>A0A3N4KUG1</accession>
<gene>
    <name evidence="1" type="ORF">P167DRAFT_76742</name>
</gene>
<sequence length="123" mass="14344">MVRSPSTVFSTVSISGSSLITYYYDQVLRVLGSNNNITEFLRTWLTRRKIQVTAYGIVTTRWCFCFCFFVFVSSVFEWLVGWLLGLHSWLLLDMVWTSIHFSADRFVLQLEMTGMGYGLALWR</sequence>
<keyword evidence="2" id="KW-1185">Reference proteome</keyword>
<dbReference type="EMBL" id="ML119119">
    <property type="protein sequence ID" value="RPB14140.1"/>
    <property type="molecule type" value="Genomic_DNA"/>
</dbReference>
<dbReference type="InParanoid" id="A0A3N4KUG1"/>
<evidence type="ECO:0000313" key="2">
    <source>
        <dbReference type="Proteomes" id="UP000277580"/>
    </source>
</evidence>